<evidence type="ECO:0000313" key="7">
    <source>
        <dbReference type="Proteomes" id="UP000887013"/>
    </source>
</evidence>
<evidence type="ECO:0000313" key="6">
    <source>
        <dbReference type="EMBL" id="GFU06813.1"/>
    </source>
</evidence>
<comment type="subunit">
    <text evidence="1">Self-associates forming complexes of several hundred monomers.</text>
</comment>
<name>A0A8X6Q4X2_NEPPI</name>
<evidence type="ECO:0000256" key="1">
    <source>
        <dbReference type="ARBA" id="ARBA00011764"/>
    </source>
</evidence>
<evidence type="ECO:0000256" key="3">
    <source>
        <dbReference type="ARBA" id="ARBA00025466"/>
    </source>
</evidence>
<gene>
    <name evidence="6" type="ORF">NPIL_219271</name>
</gene>
<dbReference type="InterPro" id="IPR028002">
    <property type="entry name" value="Myb_DNA-bind_5"/>
</dbReference>
<keyword evidence="7" id="KW-1185">Reference proteome</keyword>
<protein>
    <recommendedName>
        <fullName evidence="2">Regulatory protein zeste</fullName>
    </recommendedName>
</protein>
<dbReference type="EMBL" id="BMAW01124198">
    <property type="protein sequence ID" value="GFU06813.1"/>
    <property type="molecule type" value="Genomic_DNA"/>
</dbReference>
<organism evidence="6 7">
    <name type="scientific">Nephila pilipes</name>
    <name type="common">Giant wood spider</name>
    <name type="synonym">Nephila maculata</name>
    <dbReference type="NCBI Taxonomy" id="299642"/>
    <lineage>
        <taxon>Eukaryota</taxon>
        <taxon>Metazoa</taxon>
        <taxon>Ecdysozoa</taxon>
        <taxon>Arthropoda</taxon>
        <taxon>Chelicerata</taxon>
        <taxon>Arachnida</taxon>
        <taxon>Araneae</taxon>
        <taxon>Araneomorphae</taxon>
        <taxon>Entelegynae</taxon>
        <taxon>Araneoidea</taxon>
        <taxon>Nephilidae</taxon>
        <taxon>Nephila</taxon>
    </lineage>
</organism>
<comment type="caution">
    <text evidence="6">The sequence shown here is derived from an EMBL/GenBank/DDBJ whole genome shotgun (WGS) entry which is preliminary data.</text>
</comment>
<proteinExistence type="predicted"/>
<comment type="function">
    <text evidence="3">Involved in transvection phenomena (= synapsis-dependent gene expression), where the synaptic pairing of chromosomes carrying genes with which zeste interacts influences the expression of these genes. Zeste binds to DNA and stimulates transcription from a nearby promoter.</text>
</comment>
<dbReference type="AlphaFoldDB" id="A0A8X6Q4X2"/>
<dbReference type="Pfam" id="PF13873">
    <property type="entry name" value="Myb_DNA-bind_5"/>
    <property type="match status" value="1"/>
</dbReference>
<dbReference type="Proteomes" id="UP000887013">
    <property type="component" value="Unassembled WGS sequence"/>
</dbReference>
<sequence length="271" mass="31416">MPKYSHRATPQQFNTMINYIKAHPNMINGKLSPVLKRSERHALWQQLSFSLNKSAFGAKKTANQWKRVWIHLKCDVKGKIAEQERRKRNGENYEPLVHHHKKIADMLAVIPSECESVAKRLALSDEEEDDYFIKTEGNVLSSTVNNTSTPIVLSLRENKNRTEELETENSCDGSQESNPTNLEFPTMPLYKDFVSTNPKKRKRHRNETEDENLCNVVKIEKEKAATFAEIAAALTTSNENENKRLKIEEHRNRLISERNEIFRSILEHFIS</sequence>
<feature type="domain" description="Myb/SANT-like DNA-binding" evidence="5">
    <location>
        <begin position="7"/>
        <end position="81"/>
    </location>
</feature>
<accession>A0A8X6Q4X2</accession>
<evidence type="ECO:0000256" key="4">
    <source>
        <dbReference type="SAM" id="MobiDB-lite"/>
    </source>
</evidence>
<reference evidence="6" key="1">
    <citation type="submission" date="2020-08" db="EMBL/GenBank/DDBJ databases">
        <title>Multicomponent nature underlies the extraordinary mechanical properties of spider dragline silk.</title>
        <authorList>
            <person name="Kono N."/>
            <person name="Nakamura H."/>
            <person name="Mori M."/>
            <person name="Yoshida Y."/>
            <person name="Ohtoshi R."/>
            <person name="Malay A.D."/>
            <person name="Moran D.A.P."/>
            <person name="Tomita M."/>
            <person name="Numata K."/>
            <person name="Arakawa K."/>
        </authorList>
    </citation>
    <scope>NUCLEOTIDE SEQUENCE</scope>
</reference>
<dbReference type="OrthoDB" id="6931947at2759"/>
<evidence type="ECO:0000256" key="2">
    <source>
        <dbReference type="ARBA" id="ARBA00016807"/>
    </source>
</evidence>
<evidence type="ECO:0000259" key="5">
    <source>
        <dbReference type="Pfam" id="PF13873"/>
    </source>
</evidence>
<feature type="region of interest" description="Disordered" evidence="4">
    <location>
        <begin position="159"/>
        <end position="185"/>
    </location>
</feature>
<feature type="compositionally biased region" description="Polar residues" evidence="4">
    <location>
        <begin position="168"/>
        <end position="183"/>
    </location>
</feature>